<evidence type="ECO:0000256" key="5">
    <source>
        <dbReference type="ARBA" id="ARBA00022884"/>
    </source>
</evidence>
<keyword evidence="10" id="KW-1185">Reference proteome</keyword>
<dbReference type="Pfam" id="PF00398">
    <property type="entry name" value="RrnaAD"/>
    <property type="match status" value="1"/>
</dbReference>
<comment type="caution">
    <text evidence="9">The sequence shown here is derived from an EMBL/GenBank/DDBJ whole genome shotgun (WGS) entry which is preliminary data.</text>
</comment>
<name>A0ABR0STI3_9HYPO</name>
<comment type="similarity">
    <text evidence="7">Belongs to the class I-like SAM-binding methyltransferase superfamily. rRNA adenine N(6)-methyltransferase family.</text>
</comment>
<dbReference type="InterPro" id="IPR023165">
    <property type="entry name" value="rRNA_Ade_diMease-like_C"/>
</dbReference>
<dbReference type="InterPro" id="IPR029063">
    <property type="entry name" value="SAM-dependent_MTases_sf"/>
</dbReference>
<sequence length="597" mass="67934">MLARLRYGRATWPRLVYQPAIPTGARAYETKESTKLKATTDVAKKLNATGAWKRTGGRKKADAIKANEPRRVNVVSDKLCDDIVNYLGPSLERHKGCDLIDLNPGVGLWSRKLHDALEPRKHIMMDLDAELYQPFLGDLLSKKNVHIIPKSGVLWKDLFEMIHSQLSHQKETPKGELPTRNDTLLVTANLSTYPKKAFLGFDSVSTMVTYQLMSSIRTSSLFQRYGLVRMLIWINDEDKRRLIPKSLQRRKRPSFEAELACEWIHEVAGIDAEAEDRFTLRDEWINLESGYKTVKRMRDQGLVMPKGRETRIYTEALTAGALLTKKLAGTRPPTMSRPFKQELEELEQELEQGEISEASSRLKNLRSREKTGQADARLFLELLQQREEAFQLSMTSPEEFKAADAAWNERIDNMKKNGRNELNVLKDSYHIFRQDPPALLWDRRAYEPLSVKEEEFYPNAPTALLDIQPRTMHPLLLQYGPDSNRAGAMSDIMLRSWFAQTMVPAQKAMEAIYGGFGDLFTECPSLVDPARGGSPMTGRGALTARSINREQWEEIVQAWMNWPFRPPYSRLLGRLDDEGEGEGEDDGGKSTAAGLTF</sequence>
<evidence type="ECO:0000256" key="2">
    <source>
        <dbReference type="ARBA" id="ARBA00022603"/>
    </source>
</evidence>
<proteinExistence type="inferred from homology"/>
<comment type="subcellular location">
    <subcellularLocation>
        <location evidence="1">Mitochondrion</location>
    </subcellularLocation>
</comment>
<dbReference type="Gene3D" id="1.10.8.100">
    <property type="entry name" value="Ribosomal RNA adenine dimethylase-like, domain 2"/>
    <property type="match status" value="1"/>
</dbReference>
<comment type="function">
    <text evidence="6">Mitochondrial transcription factor that confers selective promoter recognition on the core subunit of the yeast mitochondrial RNA polymerase. Interacts with DNA in a non-specific manner.</text>
</comment>
<evidence type="ECO:0000256" key="6">
    <source>
        <dbReference type="ARBA" id="ARBA00024915"/>
    </source>
</evidence>
<dbReference type="InterPro" id="IPR001737">
    <property type="entry name" value="KsgA/Erm"/>
</dbReference>
<evidence type="ECO:0000256" key="1">
    <source>
        <dbReference type="ARBA" id="ARBA00004173"/>
    </source>
</evidence>
<evidence type="ECO:0000313" key="9">
    <source>
        <dbReference type="EMBL" id="KAK5995429.1"/>
    </source>
</evidence>
<keyword evidence="4 7" id="KW-0949">S-adenosyl-L-methionine</keyword>
<protein>
    <recommendedName>
        <fullName evidence="7">rRNA adenine N(6)-methyltransferase</fullName>
        <ecNumber evidence="7">2.1.1.-</ecNumber>
    </recommendedName>
</protein>
<organism evidence="9 10">
    <name type="scientific">Cladobotryum mycophilum</name>
    <dbReference type="NCBI Taxonomy" id="491253"/>
    <lineage>
        <taxon>Eukaryota</taxon>
        <taxon>Fungi</taxon>
        <taxon>Dikarya</taxon>
        <taxon>Ascomycota</taxon>
        <taxon>Pezizomycotina</taxon>
        <taxon>Sordariomycetes</taxon>
        <taxon>Hypocreomycetidae</taxon>
        <taxon>Hypocreales</taxon>
        <taxon>Hypocreaceae</taxon>
        <taxon>Cladobotryum</taxon>
    </lineage>
</organism>
<dbReference type="PANTHER" id="PTHR11727">
    <property type="entry name" value="DIMETHYLADENOSINE TRANSFERASE"/>
    <property type="match status" value="1"/>
</dbReference>
<feature type="region of interest" description="Disordered" evidence="8">
    <location>
        <begin position="573"/>
        <end position="597"/>
    </location>
</feature>
<accession>A0ABR0STI3</accession>
<evidence type="ECO:0000313" key="10">
    <source>
        <dbReference type="Proteomes" id="UP001338125"/>
    </source>
</evidence>
<evidence type="ECO:0000256" key="7">
    <source>
        <dbReference type="RuleBase" id="RU362106"/>
    </source>
</evidence>
<keyword evidence="7" id="KW-0698">rRNA processing</keyword>
<dbReference type="PANTHER" id="PTHR11727:SF17">
    <property type="entry name" value="DIMETHYLADENOSINE TRANSFERASE 1, MITOCHONDRIAL"/>
    <property type="match status" value="1"/>
</dbReference>
<keyword evidence="5" id="KW-0694">RNA-binding</keyword>
<dbReference type="SUPFAM" id="SSF53335">
    <property type="entry name" value="S-adenosyl-L-methionine-dependent methyltransferases"/>
    <property type="match status" value="1"/>
</dbReference>
<reference evidence="9 10" key="1">
    <citation type="submission" date="2024-01" db="EMBL/GenBank/DDBJ databases">
        <title>Complete genome of Cladobotryum mycophilum ATHUM6906.</title>
        <authorList>
            <person name="Christinaki A.C."/>
            <person name="Myridakis A.I."/>
            <person name="Kouvelis V.N."/>
        </authorList>
    </citation>
    <scope>NUCLEOTIDE SEQUENCE [LARGE SCALE GENOMIC DNA]</scope>
    <source>
        <strain evidence="9 10">ATHUM6906</strain>
    </source>
</reference>
<dbReference type="EMBL" id="JAVFKD010000004">
    <property type="protein sequence ID" value="KAK5995429.1"/>
    <property type="molecule type" value="Genomic_DNA"/>
</dbReference>
<evidence type="ECO:0000256" key="4">
    <source>
        <dbReference type="ARBA" id="ARBA00022691"/>
    </source>
</evidence>
<gene>
    <name evidence="9" type="ORF">PT974_03834</name>
</gene>
<keyword evidence="2 7" id="KW-0489">Methyltransferase</keyword>
<evidence type="ECO:0000256" key="3">
    <source>
        <dbReference type="ARBA" id="ARBA00022679"/>
    </source>
</evidence>
<keyword evidence="3 7" id="KW-0808">Transferase</keyword>
<dbReference type="EC" id="2.1.1.-" evidence="7"/>
<dbReference type="Proteomes" id="UP001338125">
    <property type="component" value="Unassembled WGS sequence"/>
</dbReference>
<dbReference type="Gene3D" id="3.40.50.150">
    <property type="entry name" value="Vaccinia Virus protein VP39"/>
    <property type="match status" value="1"/>
</dbReference>
<evidence type="ECO:0000256" key="8">
    <source>
        <dbReference type="SAM" id="MobiDB-lite"/>
    </source>
</evidence>